<protein>
    <submittedName>
        <fullName evidence="3">7TM_GPCR_Srx domain-containing protein</fullName>
    </submittedName>
</protein>
<feature type="transmembrane region" description="Helical" evidence="1">
    <location>
        <begin position="48"/>
        <end position="71"/>
    </location>
</feature>
<dbReference type="Gene3D" id="1.20.1070.10">
    <property type="entry name" value="Rhodopsin 7-helix transmembrane proteins"/>
    <property type="match status" value="1"/>
</dbReference>
<name>A0A0N5AHK9_9BILA</name>
<feature type="transmembrane region" description="Helical" evidence="1">
    <location>
        <begin position="102"/>
        <end position="121"/>
    </location>
</feature>
<accession>A0A0N5AHK9</accession>
<feature type="transmembrane region" description="Helical" evidence="1">
    <location>
        <begin position="12"/>
        <end position="36"/>
    </location>
</feature>
<keyword evidence="1" id="KW-0472">Membrane</keyword>
<evidence type="ECO:0000256" key="1">
    <source>
        <dbReference type="SAM" id="Phobius"/>
    </source>
</evidence>
<dbReference type="AlphaFoldDB" id="A0A0N5AHK9"/>
<evidence type="ECO:0000313" key="2">
    <source>
        <dbReference type="Proteomes" id="UP000046393"/>
    </source>
</evidence>
<dbReference type="SUPFAM" id="SSF81321">
    <property type="entry name" value="Family A G protein-coupled receptor-like"/>
    <property type="match status" value="1"/>
</dbReference>
<dbReference type="WBParaSite" id="SMUV_0000386501-mRNA-1">
    <property type="protein sequence ID" value="SMUV_0000386501-mRNA-1"/>
    <property type="gene ID" value="SMUV_0000386501"/>
</dbReference>
<keyword evidence="2" id="KW-1185">Reference proteome</keyword>
<proteinExistence type="predicted"/>
<organism evidence="2 3">
    <name type="scientific">Syphacia muris</name>
    <dbReference type="NCBI Taxonomy" id="451379"/>
    <lineage>
        <taxon>Eukaryota</taxon>
        <taxon>Metazoa</taxon>
        <taxon>Ecdysozoa</taxon>
        <taxon>Nematoda</taxon>
        <taxon>Chromadorea</taxon>
        <taxon>Rhabditida</taxon>
        <taxon>Spirurina</taxon>
        <taxon>Oxyuridomorpha</taxon>
        <taxon>Oxyuroidea</taxon>
        <taxon>Oxyuridae</taxon>
        <taxon>Syphacia</taxon>
    </lineage>
</organism>
<reference evidence="3" key="1">
    <citation type="submission" date="2017-02" db="UniProtKB">
        <authorList>
            <consortium name="WormBaseParasite"/>
        </authorList>
    </citation>
    <scope>IDENTIFICATION</scope>
</reference>
<dbReference type="Proteomes" id="UP000046393">
    <property type="component" value="Unplaced"/>
</dbReference>
<keyword evidence="1" id="KW-0812">Transmembrane</keyword>
<sequence length="148" mass="16955">VQRKLPEAYKLFGAIIPLPITTIALILTIFYVTSVFSAIKRRRVSKKYYVLLINRAIGDLLCCVTFIWFSVYLLRTKDLKSCKAFCSREVAGVWEMIFTSSLWSSMVSYVSISVLKLYAVYKPLEIQFSNCILLLQVPQQIPGFIPDI</sequence>
<keyword evidence="1" id="KW-1133">Transmembrane helix</keyword>
<evidence type="ECO:0000313" key="3">
    <source>
        <dbReference type="WBParaSite" id="SMUV_0000386501-mRNA-1"/>
    </source>
</evidence>